<accession>A0AAU9JT08</accession>
<gene>
    <name evidence="1" type="ORF">BSTOLATCC_MIC48309</name>
</gene>
<protein>
    <submittedName>
        <fullName evidence="1">Uncharacterized protein</fullName>
    </submittedName>
</protein>
<comment type="caution">
    <text evidence="1">The sequence shown here is derived from an EMBL/GenBank/DDBJ whole genome shotgun (WGS) entry which is preliminary data.</text>
</comment>
<evidence type="ECO:0000313" key="2">
    <source>
        <dbReference type="Proteomes" id="UP001162131"/>
    </source>
</evidence>
<organism evidence="1 2">
    <name type="scientific">Blepharisma stoltei</name>
    <dbReference type="NCBI Taxonomy" id="1481888"/>
    <lineage>
        <taxon>Eukaryota</taxon>
        <taxon>Sar</taxon>
        <taxon>Alveolata</taxon>
        <taxon>Ciliophora</taxon>
        <taxon>Postciliodesmatophora</taxon>
        <taxon>Heterotrichea</taxon>
        <taxon>Heterotrichida</taxon>
        <taxon>Blepharismidae</taxon>
        <taxon>Blepharisma</taxon>
    </lineage>
</organism>
<proteinExistence type="predicted"/>
<dbReference type="EMBL" id="CAJZBQ010000047">
    <property type="protein sequence ID" value="CAG9329490.1"/>
    <property type="molecule type" value="Genomic_DNA"/>
</dbReference>
<sequence length="101" mass="12049">MIFFLTLIRSIVISYSLDILIIYNTDKSLKINELQNILSSKLISESSISVIWIEEKFSDQLIQSNNEKWLVIDLTSNLEYPFFIISAGWRFRICSLYYWWL</sequence>
<dbReference type="Proteomes" id="UP001162131">
    <property type="component" value="Unassembled WGS sequence"/>
</dbReference>
<name>A0AAU9JT08_9CILI</name>
<evidence type="ECO:0000313" key="1">
    <source>
        <dbReference type="EMBL" id="CAG9329490.1"/>
    </source>
</evidence>
<keyword evidence="2" id="KW-1185">Reference proteome</keyword>
<dbReference type="AlphaFoldDB" id="A0AAU9JT08"/>
<reference evidence="1" key="1">
    <citation type="submission" date="2021-09" db="EMBL/GenBank/DDBJ databases">
        <authorList>
            <consortium name="AG Swart"/>
            <person name="Singh M."/>
            <person name="Singh A."/>
            <person name="Seah K."/>
            <person name="Emmerich C."/>
        </authorList>
    </citation>
    <scope>NUCLEOTIDE SEQUENCE</scope>
    <source>
        <strain evidence="1">ATCC30299</strain>
    </source>
</reference>